<name>A0A518IFG8_9PLAN</name>
<dbReference type="GO" id="GO:0022900">
    <property type="term" value="P:electron transport chain"/>
    <property type="evidence" value="ECO:0007669"/>
    <property type="project" value="InterPro"/>
</dbReference>
<dbReference type="GO" id="GO:0005506">
    <property type="term" value="F:iron ion binding"/>
    <property type="evidence" value="ECO:0007669"/>
    <property type="project" value="InterPro"/>
</dbReference>
<dbReference type="EMBL" id="CP037452">
    <property type="protein sequence ID" value="QDV51810.1"/>
    <property type="molecule type" value="Genomic_DNA"/>
</dbReference>
<accession>A0A518IFG8</accession>
<protein>
    <recommendedName>
        <fullName evidence="4">Cytochrome C</fullName>
    </recommendedName>
</protein>
<feature type="signal peptide" evidence="1">
    <location>
        <begin position="1"/>
        <end position="31"/>
    </location>
</feature>
<dbReference type="KEGG" id="gfm:Enr17x_38690"/>
<dbReference type="SUPFAM" id="SSF47175">
    <property type="entry name" value="Cytochromes"/>
    <property type="match status" value="1"/>
</dbReference>
<dbReference type="PROSITE" id="PS51009">
    <property type="entry name" value="CYTCII"/>
    <property type="match status" value="1"/>
</dbReference>
<dbReference type="InterPro" id="IPR002321">
    <property type="entry name" value="Cyt_c_II"/>
</dbReference>
<proteinExistence type="predicted"/>
<dbReference type="Proteomes" id="UP000318313">
    <property type="component" value="Chromosome"/>
</dbReference>
<dbReference type="GO" id="GO:0009055">
    <property type="term" value="F:electron transfer activity"/>
    <property type="evidence" value="ECO:0007669"/>
    <property type="project" value="InterPro"/>
</dbReference>
<sequence precursor="true">MNLNVRYLLTAGLLLGMGVFLSWSQTSPTQAATTEKPQTGVPVEPDMHEFMEYVFQPTYRRLKKSLSTEPDNNQIWKAVKSDSLILAEGGNLLLLHKPENNRADWDQHSIQVRQFGGQLYKAAKAKDYQASKAKFASMLKNCNACHKQFDNGKHQLKP</sequence>
<dbReference type="RefSeq" id="WP_145311206.1">
    <property type="nucleotide sequence ID" value="NZ_CP037452.1"/>
</dbReference>
<dbReference type="AlphaFoldDB" id="A0A518IFG8"/>
<evidence type="ECO:0000256" key="1">
    <source>
        <dbReference type="SAM" id="SignalP"/>
    </source>
</evidence>
<dbReference type="Gene3D" id="1.20.120.10">
    <property type="entry name" value="Cytochrome c/b562"/>
    <property type="match status" value="1"/>
</dbReference>
<feature type="chain" id="PRO_5022061200" description="Cytochrome C" evidence="1">
    <location>
        <begin position="32"/>
        <end position="158"/>
    </location>
</feature>
<gene>
    <name evidence="2" type="ORF">Enr17x_38690</name>
</gene>
<keyword evidence="1" id="KW-0732">Signal</keyword>
<keyword evidence="3" id="KW-1185">Reference proteome</keyword>
<reference evidence="2 3" key="1">
    <citation type="submission" date="2019-03" db="EMBL/GenBank/DDBJ databases">
        <title>Deep-cultivation of Planctomycetes and their phenomic and genomic characterization uncovers novel biology.</title>
        <authorList>
            <person name="Wiegand S."/>
            <person name="Jogler M."/>
            <person name="Boedeker C."/>
            <person name="Pinto D."/>
            <person name="Vollmers J."/>
            <person name="Rivas-Marin E."/>
            <person name="Kohn T."/>
            <person name="Peeters S.H."/>
            <person name="Heuer A."/>
            <person name="Rast P."/>
            <person name="Oberbeckmann S."/>
            <person name="Bunk B."/>
            <person name="Jeske O."/>
            <person name="Meyerdierks A."/>
            <person name="Storesund J.E."/>
            <person name="Kallscheuer N."/>
            <person name="Luecker S."/>
            <person name="Lage O.M."/>
            <person name="Pohl T."/>
            <person name="Merkel B.J."/>
            <person name="Hornburger P."/>
            <person name="Mueller R.-W."/>
            <person name="Bruemmer F."/>
            <person name="Labrenz M."/>
            <person name="Spormann A.M."/>
            <person name="Op den Camp H."/>
            <person name="Overmann J."/>
            <person name="Amann R."/>
            <person name="Jetten M.S.M."/>
            <person name="Mascher T."/>
            <person name="Medema M.H."/>
            <person name="Devos D.P."/>
            <person name="Kaster A.-K."/>
            <person name="Ovreas L."/>
            <person name="Rohde M."/>
            <person name="Galperin M.Y."/>
            <person name="Jogler C."/>
        </authorList>
    </citation>
    <scope>NUCLEOTIDE SEQUENCE [LARGE SCALE GENOMIC DNA]</scope>
    <source>
        <strain evidence="2 3">Enr17</strain>
    </source>
</reference>
<evidence type="ECO:0000313" key="2">
    <source>
        <dbReference type="EMBL" id="QDV51810.1"/>
    </source>
</evidence>
<evidence type="ECO:0008006" key="4">
    <source>
        <dbReference type="Google" id="ProtNLM"/>
    </source>
</evidence>
<organism evidence="2 3">
    <name type="scientific">Gimesia fumaroli</name>
    <dbReference type="NCBI Taxonomy" id="2527976"/>
    <lineage>
        <taxon>Bacteria</taxon>
        <taxon>Pseudomonadati</taxon>
        <taxon>Planctomycetota</taxon>
        <taxon>Planctomycetia</taxon>
        <taxon>Planctomycetales</taxon>
        <taxon>Planctomycetaceae</taxon>
        <taxon>Gimesia</taxon>
    </lineage>
</organism>
<evidence type="ECO:0000313" key="3">
    <source>
        <dbReference type="Proteomes" id="UP000318313"/>
    </source>
</evidence>
<dbReference type="OrthoDB" id="282936at2"/>
<dbReference type="GO" id="GO:0020037">
    <property type="term" value="F:heme binding"/>
    <property type="evidence" value="ECO:0007669"/>
    <property type="project" value="InterPro"/>
</dbReference>
<dbReference type="InterPro" id="IPR010980">
    <property type="entry name" value="Cyt_c/b562"/>
</dbReference>